<dbReference type="PIRSF" id="PIRSF005539">
    <property type="entry name" value="Pept_S33_TRI_F1"/>
    <property type="match status" value="1"/>
</dbReference>
<dbReference type="OrthoDB" id="190201at2759"/>
<keyword evidence="2" id="KW-0378">Hydrolase</keyword>
<dbReference type="EMBL" id="ML996087">
    <property type="protein sequence ID" value="KAF2152151.1"/>
    <property type="molecule type" value="Genomic_DNA"/>
</dbReference>
<dbReference type="InterPro" id="IPR022742">
    <property type="entry name" value="Hydrolase_4"/>
</dbReference>
<dbReference type="InterPro" id="IPR000073">
    <property type="entry name" value="AB_hydrolase_1"/>
</dbReference>
<comment type="caution">
    <text evidence="4">The sequence shown here is derived from an EMBL/GenBank/DDBJ whole genome shotgun (WGS) entry which is preliminary data.</text>
</comment>
<protein>
    <submittedName>
        <fullName evidence="4">Proline-specific peptidase</fullName>
    </submittedName>
</protein>
<evidence type="ECO:0000313" key="4">
    <source>
        <dbReference type="EMBL" id="KAF2152151.1"/>
    </source>
</evidence>
<dbReference type="Proteomes" id="UP000799439">
    <property type="component" value="Unassembled WGS sequence"/>
</dbReference>
<reference evidence="4" key="1">
    <citation type="journal article" date="2020" name="Stud. Mycol.">
        <title>101 Dothideomycetes genomes: a test case for predicting lifestyles and emergence of pathogens.</title>
        <authorList>
            <person name="Haridas S."/>
            <person name="Albert R."/>
            <person name="Binder M."/>
            <person name="Bloem J."/>
            <person name="Labutti K."/>
            <person name="Salamov A."/>
            <person name="Andreopoulos B."/>
            <person name="Baker S."/>
            <person name="Barry K."/>
            <person name="Bills G."/>
            <person name="Bluhm B."/>
            <person name="Cannon C."/>
            <person name="Castanera R."/>
            <person name="Culley D."/>
            <person name="Daum C."/>
            <person name="Ezra D."/>
            <person name="Gonzalez J."/>
            <person name="Henrissat B."/>
            <person name="Kuo A."/>
            <person name="Liang C."/>
            <person name="Lipzen A."/>
            <person name="Lutzoni F."/>
            <person name="Magnuson J."/>
            <person name="Mondo S."/>
            <person name="Nolan M."/>
            <person name="Ohm R."/>
            <person name="Pangilinan J."/>
            <person name="Park H.-J."/>
            <person name="Ramirez L."/>
            <person name="Alfaro M."/>
            <person name="Sun H."/>
            <person name="Tritt A."/>
            <person name="Yoshinaga Y."/>
            <person name="Zwiers L.-H."/>
            <person name="Turgeon B."/>
            <person name="Goodwin S."/>
            <person name="Spatafora J."/>
            <person name="Crous P."/>
            <person name="Grigoriev I."/>
        </authorList>
    </citation>
    <scope>NUCLEOTIDE SEQUENCE</scope>
    <source>
        <strain evidence="4">CBS 260.36</strain>
    </source>
</reference>
<feature type="domain" description="Serine aminopeptidase S33" evidence="3">
    <location>
        <begin position="39"/>
        <end position="147"/>
    </location>
</feature>
<evidence type="ECO:0000256" key="1">
    <source>
        <dbReference type="ARBA" id="ARBA00010088"/>
    </source>
</evidence>
<dbReference type="GO" id="GO:0008233">
    <property type="term" value="F:peptidase activity"/>
    <property type="evidence" value="ECO:0007669"/>
    <property type="project" value="InterPro"/>
</dbReference>
<name>A0A9P4J0J8_9PEZI</name>
<evidence type="ECO:0000313" key="5">
    <source>
        <dbReference type="Proteomes" id="UP000799439"/>
    </source>
</evidence>
<accession>A0A9P4J0J8</accession>
<gene>
    <name evidence="4" type="ORF">K461DRAFT_322243</name>
</gene>
<proteinExistence type="inferred from homology"/>
<dbReference type="PANTHER" id="PTHR43433">
    <property type="entry name" value="HYDROLASE, ALPHA/BETA FOLD FAMILY PROTEIN"/>
    <property type="match status" value="1"/>
</dbReference>
<dbReference type="Gene3D" id="3.40.50.1820">
    <property type="entry name" value="alpha/beta hydrolase"/>
    <property type="match status" value="1"/>
</dbReference>
<dbReference type="SUPFAM" id="SSF53474">
    <property type="entry name" value="alpha/beta-Hydrolases"/>
    <property type="match status" value="1"/>
</dbReference>
<dbReference type="PANTHER" id="PTHR43433:SF5">
    <property type="entry name" value="AB HYDROLASE-1 DOMAIN-CONTAINING PROTEIN"/>
    <property type="match status" value="1"/>
</dbReference>
<evidence type="ECO:0000259" key="3">
    <source>
        <dbReference type="Pfam" id="PF12146"/>
    </source>
</evidence>
<dbReference type="InterPro" id="IPR029058">
    <property type="entry name" value="AB_hydrolase_fold"/>
</dbReference>
<dbReference type="Pfam" id="PF12146">
    <property type="entry name" value="Hydrolase_4"/>
    <property type="match status" value="1"/>
</dbReference>
<dbReference type="InterPro" id="IPR005945">
    <property type="entry name" value="Pro_imino_pep"/>
</dbReference>
<comment type="similarity">
    <text evidence="1">Belongs to the peptidase S33 family.</text>
</comment>
<dbReference type="AlphaFoldDB" id="A0A9P4J0J8"/>
<evidence type="ECO:0000256" key="2">
    <source>
        <dbReference type="ARBA" id="ARBA00022801"/>
    </source>
</evidence>
<dbReference type="InterPro" id="IPR050471">
    <property type="entry name" value="AB_hydrolase"/>
</dbReference>
<keyword evidence="5" id="KW-1185">Reference proteome</keyword>
<dbReference type="GO" id="GO:0006508">
    <property type="term" value="P:proteolysis"/>
    <property type="evidence" value="ECO:0007669"/>
    <property type="project" value="InterPro"/>
</dbReference>
<sequence>MLDIPFEEGYIPFKIPSIDKPCSTYFKVFGDLSCGRSPVICLHAGPGHVHQIQIDFAELWPRHGVPVIFYDMIGFGQSTNLDEKAGNQSFWDMSLFVSELENVVNHFRLHDDLGFSLLGVSLGAMLALDFAVRKPRGLRLLVLGSPSGSFEDFISGINARRSELPPHAQEALNEACDKQDFQSEAWKEGATMYFGRYLCRADPMPERLQKTLQDTKPPNTVLGAMLGPCHMGTRPGSLKTWNIISQLHQIDVDTLMWNGEFDQVTDTCVQPLFQKIPRVRWRTFSGASHINTLEGDELRNGCINLVGDFLNQLEPTQTATS</sequence>
<dbReference type="PRINTS" id="PR00111">
    <property type="entry name" value="ABHYDROLASE"/>
</dbReference>
<dbReference type="InterPro" id="IPR002410">
    <property type="entry name" value="Peptidase_S33"/>
</dbReference>
<organism evidence="4 5">
    <name type="scientific">Myriangium duriaei CBS 260.36</name>
    <dbReference type="NCBI Taxonomy" id="1168546"/>
    <lineage>
        <taxon>Eukaryota</taxon>
        <taxon>Fungi</taxon>
        <taxon>Dikarya</taxon>
        <taxon>Ascomycota</taxon>
        <taxon>Pezizomycotina</taxon>
        <taxon>Dothideomycetes</taxon>
        <taxon>Dothideomycetidae</taxon>
        <taxon>Myriangiales</taxon>
        <taxon>Myriangiaceae</taxon>
        <taxon>Myriangium</taxon>
    </lineage>
</organism>
<dbReference type="PRINTS" id="PR00793">
    <property type="entry name" value="PROAMNOPTASE"/>
</dbReference>